<gene>
    <name evidence="2" type="ORF">B296_00006020</name>
</gene>
<sequence length="96" mass="10571">MRTRSSAPLPAAPAGGGLHVMLAAVVSSLLLPLREDLATKSPNYIADTKTRAFSRPTTHTPLSTQCLKDEEQKHKDEVTHMGNRRRERLPAKDKQA</sequence>
<feature type="region of interest" description="Disordered" evidence="1">
    <location>
        <begin position="49"/>
        <end position="96"/>
    </location>
</feature>
<name>A0A426ZXT1_ENSVE</name>
<accession>A0A426ZXT1</accession>
<feature type="compositionally biased region" description="Polar residues" evidence="1">
    <location>
        <begin position="55"/>
        <end position="66"/>
    </location>
</feature>
<feature type="compositionally biased region" description="Basic and acidic residues" evidence="1">
    <location>
        <begin position="67"/>
        <end position="79"/>
    </location>
</feature>
<dbReference type="AlphaFoldDB" id="A0A426ZXT1"/>
<evidence type="ECO:0000313" key="3">
    <source>
        <dbReference type="Proteomes" id="UP000287651"/>
    </source>
</evidence>
<proteinExistence type="predicted"/>
<dbReference type="Proteomes" id="UP000287651">
    <property type="component" value="Unassembled WGS sequence"/>
</dbReference>
<evidence type="ECO:0000256" key="1">
    <source>
        <dbReference type="SAM" id="MobiDB-lite"/>
    </source>
</evidence>
<reference evidence="2 3" key="1">
    <citation type="journal article" date="2014" name="Agronomy (Basel)">
        <title>A Draft Genome Sequence for Ensete ventricosum, the Drought-Tolerant Tree Against Hunger.</title>
        <authorList>
            <person name="Harrison J."/>
            <person name="Moore K.A."/>
            <person name="Paszkiewicz K."/>
            <person name="Jones T."/>
            <person name="Grant M."/>
            <person name="Ambacheew D."/>
            <person name="Muzemil S."/>
            <person name="Studholme D.J."/>
        </authorList>
    </citation>
    <scope>NUCLEOTIDE SEQUENCE [LARGE SCALE GENOMIC DNA]</scope>
</reference>
<protein>
    <submittedName>
        <fullName evidence="2">Uncharacterized protein</fullName>
    </submittedName>
</protein>
<organism evidence="2 3">
    <name type="scientific">Ensete ventricosum</name>
    <name type="common">Abyssinian banana</name>
    <name type="synonym">Musa ensete</name>
    <dbReference type="NCBI Taxonomy" id="4639"/>
    <lineage>
        <taxon>Eukaryota</taxon>
        <taxon>Viridiplantae</taxon>
        <taxon>Streptophyta</taxon>
        <taxon>Embryophyta</taxon>
        <taxon>Tracheophyta</taxon>
        <taxon>Spermatophyta</taxon>
        <taxon>Magnoliopsida</taxon>
        <taxon>Liliopsida</taxon>
        <taxon>Zingiberales</taxon>
        <taxon>Musaceae</taxon>
        <taxon>Ensete</taxon>
    </lineage>
</organism>
<comment type="caution">
    <text evidence="2">The sequence shown here is derived from an EMBL/GenBank/DDBJ whole genome shotgun (WGS) entry which is preliminary data.</text>
</comment>
<evidence type="ECO:0000313" key="2">
    <source>
        <dbReference type="EMBL" id="RRT68760.1"/>
    </source>
</evidence>
<dbReference type="EMBL" id="AMZH03004592">
    <property type="protein sequence ID" value="RRT68760.1"/>
    <property type="molecule type" value="Genomic_DNA"/>
</dbReference>